<dbReference type="GO" id="GO:0004869">
    <property type="term" value="F:cysteine-type endopeptidase inhibitor activity"/>
    <property type="evidence" value="ECO:0007669"/>
    <property type="project" value="UniProtKB-KW"/>
</dbReference>
<reference evidence="5" key="1">
    <citation type="submission" date="2025-08" db="UniProtKB">
        <authorList>
            <consortium name="RefSeq"/>
        </authorList>
    </citation>
    <scope>IDENTIFICATION</scope>
    <source>
        <tissue evidence="5">Young leaves</tissue>
    </source>
</reference>
<protein>
    <submittedName>
        <fullName evidence="5">Cysteine proteinase inhibitor 8-like</fullName>
    </submittedName>
</protein>
<dbReference type="Proteomes" id="UP000504609">
    <property type="component" value="Unplaced"/>
</dbReference>
<dbReference type="InterPro" id="IPR000010">
    <property type="entry name" value="Cystatin_dom"/>
</dbReference>
<gene>
    <name evidence="5" type="primary">LOC111442891</name>
</gene>
<dbReference type="RefSeq" id="XP_022936219.1">
    <property type="nucleotide sequence ID" value="XM_023080451.1"/>
</dbReference>
<evidence type="ECO:0000313" key="4">
    <source>
        <dbReference type="Proteomes" id="UP000504609"/>
    </source>
</evidence>
<proteinExistence type="predicted"/>
<evidence type="ECO:0000259" key="3">
    <source>
        <dbReference type="SMART" id="SM00043"/>
    </source>
</evidence>
<dbReference type="GeneID" id="111442891"/>
<organism evidence="4 5">
    <name type="scientific">Cucurbita moschata</name>
    <name type="common">Winter crookneck squash</name>
    <name type="synonym">Cucurbita pepo var. moschata</name>
    <dbReference type="NCBI Taxonomy" id="3662"/>
    <lineage>
        <taxon>Eukaryota</taxon>
        <taxon>Viridiplantae</taxon>
        <taxon>Streptophyta</taxon>
        <taxon>Embryophyta</taxon>
        <taxon>Tracheophyta</taxon>
        <taxon>Spermatophyta</taxon>
        <taxon>Magnoliopsida</taxon>
        <taxon>eudicotyledons</taxon>
        <taxon>Gunneridae</taxon>
        <taxon>Pentapetalae</taxon>
        <taxon>rosids</taxon>
        <taxon>fabids</taxon>
        <taxon>Cucurbitales</taxon>
        <taxon>Cucurbitaceae</taxon>
        <taxon>Cucurbiteae</taxon>
        <taxon>Cucurbita</taxon>
    </lineage>
</organism>
<evidence type="ECO:0000256" key="1">
    <source>
        <dbReference type="ARBA" id="ARBA00022690"/>
    </source>
</evidence>
<dbReference type="Pfam" id="PF16845">
    <property type="entry name" value="SQAPI"/>
    <property type="match status" value="1"/>
</dbReference>
<dbReference type="Gene3D" id="3.10.450.10">
    <property type="match status" value="1"/>
</dbReference>
<dbReference type="AlphaFoldDB" id="A0A6J1F7P6"/>
<feature type="domain" description="Cystatin" evidence="3">
    <location>
        <begin position="21"/>
        <end position="112"/>
    </location>
</feature>
<evidence type="ECO:0000313" key="5">
    <source>
        <dbReference type="RefSeq" id="XP_022936219.1"/>
    </source>
</evidence>
<dbReference type="SMR" id="A0A6J1F7P6"/>
<name>A0A6J1F7P6_CUCMO</name>
<keyword evidence="2" id="KW-0789">Thiol protease inhibitor</keyword>
<dbReference type="SMART" id="SM00043">
    <property type="entry name" value="CY"/>
    <property type="match status" value="1"/>
</dbReference>
<keyword evidence="1" id="KW-0646">Protease inhibitor</keyword>
<sequence>MSSIEAASIQNNARLQDSDDIHYGGWVAIMDINDPYVQELGRFAVMEHAMQSKEDVTFTKVVSGATQVVAGKAYRLVIKGVSNSEKMFSYFEAVVLDIPWEHSWKLLSFKPHPIV</sequence>
<dbReference type="PANTHER" id="PTHR47364">
    <property type="entry name" value="CYSTEINE PROTEINASE INHIBITOR 5"/>
    <property type="match status" value="1"/>
</dbReference>
<dbReference type="SUPFAM" id="SSF54403">
    <property type="entry name" value="Cystatin/monellin"/>
    <property type="match status" value="1"/>
</dbReference>
<dbReference type="CDD" id="cd00042">
    <property type="entry name" value="CY"/>
    <property type="match status" value="1"/>
</dbReference>
<dbReference type="InterPro" id="IPR046350">
    <property type="entry name" value="Cystatin_sf"/>
</dbReference>
<evidence type="ECO:0000256" key="2">
    <source>
        <dbReference type="ARBA" id="ARBA00022704"/>
    </source>
</evidence>
<dbReference type="PANTHER" id="PTHR47364:SF2">
    <property type="entry name" value="CYSTEINE PROTEINASE INHIBITOR 5"/>
    <property type="match status" value="1"/>
</dbReference>
<accession>A0A6J1F7P6</accession>
<keyword evidence="4" id="KW-1185">Reference proteome</keyword>
<dbReference type="KEGG" id="cmos:111442891"/>